<evidence type="ECO:0000313" key="1">
    <source>
        <dbReference type="EMBL" id="KKM01687.1"/>
    </source>
</evidence>
<accession>A0A0F9HEV3</accession>
<gene>
    <name evidence="1" type="ORF">LCGC14_1791940</name>
</gene>
<dbReference type="EMBL" id="LAZR01017128">
    <property type="protein sequence ID" value="KKM01687.1"/>
    <property type="molecule type" value="Genomic_DNA"/>
</dbReference>
<reference evidence="1" key="1">
    <citation type="journal article" date="2015" name="Nature">
        <title>Complex archaea that bridge the gap between prokaryotes and eukaryotes.</title>
        <authorList>
            <person name="Spang A."/>
            <person name="Saw J.H."/>
            <person name="Jorgensen S.L."/>
            <person name="Zaremba-Niedzwiedzka K."/>
            <person name="Martijn J."/>
            <person name="Lind A.E."/>
            <person name="van Eijk R."/>
            <person name="Schleper C."/>
            <person name="Guy L."/>
            <person name="Ettema T.J."/>
        </authorList>
    </citation>
    <scope>NUCLEOTIDE SEQUENCE</scope>
</reference>
<organism evidence="1">
    <name type="scientific">marine sediment metagenome</name>
    <dbReference type="NCBI Taxonomy" id="412755"/>
    <lineage>
        <taxon>unclassified sequences</taxon>
        <taxon>metagenomes</taxon>
        <taxon>ecological metagenomes</taxon>
    </lineage>
</organism>
<comment type="caution">
    <text evidence="1">The sequence shown here is derived from an EMBL/GenBank/DDBJ whole genome shotgun (WGS) entry which is preliminary data.</text>
</comment>
<sequence length="50" mass="5850">MKKLILVLVLITWGCNPMKMIHTSKGKIYRYQKDAVFNEQYQGVQPVKIP</sequence>
<dbReference type="AlphaFoldDB" id="A0A0F9HEV3"/>
<proteinExistence type="predicted"/>
<protein>
    <submittedName>
        <fullName evidence="1">Uncharacterized protein</fullName>
    </submittedName>
</protein>
<name>A0A0F9HEV3_9ZZZZ</name>